<gene>
    <name evidence="3" type="ORF">PPGU16_56330</name>
</gene>
<evidence type="ECO:0000313" key="4">
    <source>
        <dbReference type="Proteomes" id="UP000510888"/>
    </source>
</evidence>
<dbReference type="EMBL" id="AP023175">
    <property type="protein sequence ID" value="BCF92566.1"/>
    <property type="molecule type" value="Genomic_DNA"/>
</dbReference>
<evidence type="ECO:0008006" key="5">
    <source>
        <dbReference type="Google" id="ProtNLM"/>
    </source>
</evidence>
<dbReference type="KEGG" id="plad:PPGU16_56330"/>
<organism evidence="3 4">
    <name type="scientific">Paraburkholderia largidicola</name>
    <dbReference type="NCBI Taxonomy" id="3014751"/>
    <lineage>
        <taxon>Bacteria</taxon>
        <taxon>Pseudomonadati</taxon>
        <taxon>Pseudomonadota</taxon>
        <taxon>Betaproteobacteria</taxon>
        <taxon>Burkholderiales</taxon>
        <taxon>Burkholderiaceae</taxon>
        <taxon>Paraburkholderia</taxon>
    </lineage>
</organism>
<dbReference type="Proteomes" id="UP000510888">
    <property type="component" value="Chromosome 2"/>
</dbReference>
<name>A0A7I8BUR8_9BURK</name>
<dbReference type="AlphaFoldDB" id="A0A7I8BUR8"/>
<proteinExistence type="predicted"/>
<evidence type="ECO:0000313" key="3">
    <source>
        <dbReference type="EMBL" id="BCF92566.1"/>
    </source>
</evidence>
<feature type="signal peptide" evidence="2">
    <location>
        <begin position="1"/>
        <end position="21"/>
    </location>
</feature>
<protein>
    <recommendedName>
        <fullName evidence="5">Lipoprotein</fullName>
    </recommendedName>
</protein>
<sequence>MNRFFSIAAVVLITASAGAGAQTKPGDASGGDAMKMQSGDAGKSLTDKAQQGGPGNAEGTLMDKRSKALSPQGASAAGKTGEVKQ</sequence>
<reference evidence="3 4" key="1">
    <citation type="journal article" date="2020" name="Genes (Basel)">
        <title>Genomic Comparison of Insect Gut Symbionts from Divergent Burkholderia Subclades.</title>
        <authorList>
            <person name="Takeshita K."/>
            <person name="Kikuchi Y."/>
        </authorList>
    </citation>
    <scope>NUCLEOTIDE SEQUENCE [LARGE SCALE GENOMIC DNA]</scope>
    <source>
        <strain evidence="3 4">PGU16</strain>
    </source>
</reference>
<accession>A0A7I8BUR8</accession>
<keyword evidence="2" id="KW-0732">Signal</keyword>
<feature type="region of interest" description="Disordered" evidence="1">
    <location>
        <begin position="18"/>
        <end position="85"/>
    </location>
</feature>
<dbReference type="RefSeq" id="WP_180723706.1">
    <property type="nucleotide sequence ID" value="NZ_AP023175.1"/>
</dbReference>
<evidence type="ECO:0000256" key="1">
    <source>
        <dbReference type="SAM" id="MobiDB-lite"/>
    </source>
</evidence>
<feature type="chain" id="PRO_5029483273" description="Lipoprotein" evidence="2">
    <location>
        <begin position="22"/>
        <end position="85"/>
    </location>
</feature>
<keyword evidence="4" id="KW-1185">Reference proteome</keyword>
<evidence type="ECO:0000256" key="2">
    <source>
        <dbReference type="SAM" id="SignalP"/>
    </source>
</evidence>